<dbReference type="AlphaFoldDB" id="A0A059G847"/>
<keyword evidence="4" id="KW-1185">Reference proteome</keyword>
<gene>
    <name evidence="3" type="ORF">HOC_07389</name>
</gene>
<dbReference type="RefSeq" id="WP_206741548.1">
    <property type="nucleotide sequence ID" value="NZ_ARYL01000009.1"/>
</dbReference>
<keyword evidence="2" id="KW-0812">Transmembrane</keyword>
<dbReference type="eggNOG" id="ENOG5031BK6">
    <property type="taxonomic scope" value="Bacteria"/>
</dbReference>
<sequence length="94" mass="10578">MAYSGDTARGNRVAEPRRRPMKADQTMRKPIASLILLAFIIAWIVIVGTLSGMLGTWPRWAQLLFYVVAGFGWIIPLKPLFAWMNSGPQKETDD</sequence>
<evidence type="ECO:0000256" key="2">
    <source>
        <dbReference type="SAM" id="Phobius"/>
    </source>
</evidence>
<keyword evidence="2" id="KW-1133">Transmembrane helix</keyword>
<feature type="transmembrane region" description="Helical" evidence="2">
    <location>
        <begin position="31"/>
        <end position="54"/>
    </location>
</feature>
<accession>A0A059G847</accession>
<evidence type="ECO:0000313" key="3">
    <source>
        <dbReference type="EMBL" id="KDA02981.1"/>
    </source>
</evidence>
<reference evidence="3 4" key="1">
    <citation type="journal article" date="2014" name="Antonie Van Leeuwenhoek">
        <title>Hyphomonas beringensis sp. nov. and Hyphomonas chukchiensis sp. nov., isolated from surface seawater of the Bering Sea and Chukchi Sea.</title>
        <authorList>
            <person name="Li C."/>
            <person name="Lai Q."/>
            <person name="Li G."/>
            <person name="Dong C."/>
            <person name="Wang J."/>
            <person name="Liao Y."/>
            <person name="Shao Z."/>
        </authorList>
    </citation>
    <scope>NUCLEOTIDE SEQUENCE [LARGE SCALE GENOMIC DNA]</scope>
    <source>
        <strain evidence="3 4">SCH89</strain>
    </source>
</reference>
<dbReference type="Pfam" id="PF11003">
    <property type="entry name" value="DUF2842"/>
    <property type="match status" value="1"/>
</dbReference>
<evidence type="ECO:0008006" key="5">
    <source>
        <dbReference type="Google" id="ProtNLM"/>
    </source>
</evidence>
<keyword evidence="2" id="KW-0472">Membrane</keyword>
<feature type="transmembrane region" description="Helical" evidence="2">
    <location>
        <begin position="60"/>
        <end position="81"/>
    </location>
</feature>
<evidence type="ECO:0000256" key="1">
    <source>
        <dbReference type="SAM" id="MobiDB-lite"/>
    </source>
</evidence>
<organism evidence="3 4">
    <name type="scientific">Hyphomonas oceanitis SCH89</name>
    <dbReference type="NCBI Taxonomy" id="1280953"/>
    <lineage>
        <taxon>Bacteria</taxon>
        <taxon>Pseudomonadati</taxon>
        <taxon>Pseudomonadota</taxon>
        <taxon>Alphaproteobacteria</taxon>
        <taxon>Hyphomonadales</taxon>
        <taxon>Hyphomonadaceae</taxon>
        <taxon>Hyphomonas</taxon>
    </lineage>
</organism>
<dbReference type="Proteomes" id="UP000024942">
    <property type="component" value="Unassembled WGS sequence"/>
</dbReference>
<protein>
    <recommendedName>
        <fullName evidence="5">DUF2842 domain-containing protein</fullName>
    </recommendedName>
</protein>
<feature type="region of interest" description="Disordered" evidence="1">
    <location>
        <begin position="1"/>
        <end position="24"/>
    </location>
</feature>
<proteinExistence type="predicted"/>
<dbReference type="EMBL" id="ARYL01000009">
    <property type="protein sequence ID" value="KDA02981.1"/>
    <property type="molecule type" value="Genomic_DNA"/>
</dbReference>
<dbReference type="PATRIC" id="fig|1280953.3.peg.1498"/>
<feature type="compositionally biased region" description="Basic and acidic residues" evidence="1">
    <location>
        <begin position="12"/>
        <end position="24"/>
    </location>
</feature>
<comment type="caution">
    <text evidence="3">The sequence shown here is derived from an EMBL/GenBank/DDBJ whole genome shotgun (WGS) entry which is preliminary data.</text>
</comment>
<name>A0A059G847_9PROT</name>
<dbReference type="InterPro" id="IPR021265">
    <property type="entry name" value="DUF2842"/>
</dbReference>
<evidence type="ECO:0000313" key="4">
    <source>
        <dbReference type="Proteomes" id="UP000024942"/>
    </source>
</evidence>